<keyword evidence="2" id="KW-0418">Kinase</keyword>
<dbReference type="Pfam" id="PF22215">
    <property type="entry name" value="MLKL_N"/>
    <property type="match status" value="1"/>
</dbReference>
<evidence type="ECO:0000256" key="1">
    <source>
        <dbReference type="ARBA" id="ARBA00004370"/>
    </source>
</evidence>
<dbReference type="PROSITE" id="PS50262">
    <property type="entry name" value="G_PROTEIN_RECEP_F1_2"/>
    <property type="match status" value="1"/>
</dbReference>
<feature type="binding site" evidence="8">
    <location>
        <position position="222"/>
    </location>
    <ligand>
        <name>ATP</name>
        <dbReference type="ChEBI" id="CHEBI:30616"/>
    </ligand>
</feature>
<name>A0A815GS19_9BILA</name>
<dbReference type="Proteomes" id="UP000663860">
    <property type="component" value="Unassembled WGS sequence"/>
</dbReference>
<evidence type="ECO:0000256" key="8">
    <source>
        <dbReference type="PROSITE-ProRule" id="PRU10141"/>
    </source>
</evidence>
<feature type="transmembrane region" description="Helical" evidence="10">
    <location>
        <begin position="838"/>
        <end position="863"/>
    </location>
</feature>
<dbReference type="Gene3D" id="1.20.1070.10">
    <property type="entry name" value="Rhodopsin 7-helix transmembrane proteins"/>
    <property type="match status" value="1"/>
</dbReference>
<evidence type="ECO:0000256" key="5">
    <source>
        <dbReference type="ARBA" id="ARBA00022840"/>
    </source>
</evidence>
<dbReference type="InterPro" id="IPR000719">
    <property type="entry name" value="Prot_kinase_dom"/>
</dbReference>
<dbReference type="AlphaFoldDB" id="A0A815GS19"/>
<dbReference type="PANTHER" id="PTHR44329:SF298">
    <property type="entry name" value="MIXED LINEAGE KINASE DOMAIN-LIKE PROTEIN"/>
    <property type="match status" value="1"/>
</dbReference>
<feature type="transmembrane region" description="Helical" evidence="10">
    <location>
        <begin position="932"/>
        <end position="952"/>
    </location>
</feature>
<dbReference type="GO" id="GO:0004930">
    <property type="term" value="F:G protein-coupled receptor activity"/>
    <property type="evidence" value="ECO:0007669"/>
    <property type="project" value="InterPro"/>
</dbReference>
<feature type="domain" description="G-protein coupled receptors family 1 profile" evidence="12">
    <location>
        <begin position="780"/>
        <end position="951"/>
    </location>
</feature>
<dbReference type="Gene3D" id="2.40.10.500">
    <property type="match status" value="1"/>
</dbReference>
<accession>A0A815GS19</accession>
<keyword evidence="7 10" id="KW-0472">Membrane</keyword>
<feature type="transmembrane region" description="Helical" evidence="10">
    <location>
        <begin position="805"/>
        <end position="826"/>
    </location>
</feature>
<dbReference type="CDD" id="cd13999">
    <property type="entry name" value="STKc_MAP3K-like"/>
    <property type="match status" value="1"/>
</dbReference>
<dbReference type="CDD" id="cd00637">
    <property type="entry name" value="7tm_classA_rhodopsin-like"/>
    <property type="match status" value="1"/>
</dbReference>
<keyword evidence="4 8" id="KW-0547">Nucleotide-binding</keyword>
<dbReference type="Gene3D" id="1.20.930.20">
    <property type="entry name" value="Adaptor protein Cbl, N-terminal domain"/>
    <property type="match status" value="1"/>
</dbReference>
<evidence type="ECO:0000256" key="7">
    <source>
        <dbReference type="ARBA" id="ARBA00023136"/>
    </source>
</evidence>
<dbReference type="InterPro" id="IPR051681">
    <property type="entry name" value="Ser/Thr_Kinases-Pseudokinases"/>
</dbReference>
<dbReference type="InterPro" id="IPR008271">
    <property type="entry name" value="Ser/Thr_kinase_AS"/>
</dbReference>
<keyword evidence="2" id="KW-0723">Serine/threonine-protein kinase</keyword>
<dbReference type="SUPFAM" id="SSF63829">
    <property type="entry name" value="Calcium-dependent phosphotriesterase"/>
    <property type="match status" value="1"/>
</dbReference>
<feature type="domain" description="Protein kinase" evidence="11">
    <location>
        <begin position="193"/>
        <end position="458"/>
    </location>
</feature>
<dbReference type="PROSITE" id="PS00107">
    <property type="entry name" value="PROTEIN_KINASE_ATP"/>
    <property type="match status" value="1"/>
</dbReference>
<dbReference type="SUPFAM" id="SSF56112">
    <property type="entry name" value="Protein kinase-like (PK-like)"/>
    <property type="match status" value="1"/>
</dbReference>
<dbReference type="Gene3D" id="1.10.510.10">
    <property type="entry name" value="Transferase(Phosphotransferase) domain 1"/>
    <property type="match status" value="1"/>
</dbReference>
<evidence type="ECO:0000256" key="2">
    <source>
        <dbReference type="ARBA" id="ARBA00022527"/>
    </source>
</evidence>
<feature type="transmembrane region" description="Helical" evidence="10">
    <location>
        <begin position="903"/>
        <end position="926"/>
    </location>
</feature>
<dbReference type="InterPro" id="IPR054000">
    <property type="entry name" value="MLKL_N"/>
</dbReference>
<dbReference type="GO" id="GO:0005524">
    <property type="term" value="F:ATP binding"/>
    <property type="evidence" value="ECO:0007669"/>
    <property type="project" value="UniProtKB-UniRule"/>
</dbReference>
<dbReference type="Pfam" id="PF00001">
    <property type="entry name" value="7tm_1"/>
    <property type="match status" value="1"/>
</dbReference>
<organism evidence="13 14">
    <name type="scientific">Adineta steineri</name>
    <dbReference type="NCBI Taxonomy" id="433720"/>
    <lineage>
        <taxon>Eukaryota</taxon>
        <taxon>Metazoa</taxon>
        <taxon>Spiralia</taxon>
        <taxon>Gnathifera</taxon>
        <taxon>Rotifera</taxon>
        <taxon>Eurotatoria</taxon>
        <taxon>Bdelloidea</taxon>
        <taxon>Adinetida</taxon>
        <taxon>Adinetidae</taxon>
        <taxon>Adineta</taxon>
    </lineage>
</organism>
<protein>
    <submittedName>
        <fullName evidence="13">Uncharacterized protein</fullName>
    </submittedName>
</protein>
<dbReference type="PRINTS" id="PR00109">
    <property type="entry name" value="TYRKINASE"/>
</dbReference>
<proteinExistence type="predicted"/>
<dbReference type="InterPro" id="IPR000276">
    <property type="entry name" value="GPCR_Rhodpsn"/>
</dbReference>
<dbReference type="Pfam" id="PF07714">
    <property type="entry name" value="PK_Tyr_Ser-Thr"/>
    <property type="match status" value="1"/>
</dbReference>
<keyword evidence="6 10" id="KW-1133">Transmembrane helix</keyword>
<evidence type="ECO:0000313" key="13">
    <source>
        <dbReference type="EMBL" id="CAF1344068.1"/>
    </source>
</evidence>
<dbReference type="PROSITE" id="PS00108">
    <property type="entry name" value="PROTEIN_KINASE_ST"/>
    <property type="match status" value="1"/>
</dbReference>
<keyword evidence="2" id="KW-0808">Transferase</keyword>
<evidence type="ECO:0000256" key="4">
    <source>
        <dbReference type="ARBA" id="ARBA00022741"/>
    </source>
</evidence>
<dbReference type="InterPro" id="IPR011009">
    <property type="entry name" value="Kinase-like_dom_sf"/>
</dbReference>
<dbReference type="CDD" id="cd21037">
    <property type="entry name" value="MLKL_NTD"/>
    <property type="match status" value="1"/>
</dbReference>
<feature type="coiled-coil region" evidence="9">
    <location>
        <begin position="3"/>
        <end position="37"/>
    </location>
</feature>
<evidence type="ECO:0000256" key="6">
    <source>
        <dbReference type="ARBA" id="ARBA00022989"/>
    </source>
</evidence>
<dbReference type="InterPro" id="IPR036537">
    <property type="entry name" value="Adaptor_Cbl_N_dom_sf"/>
</dbReference>
<evidence type="ECO:0000259" key="11">
    <source>
        <dbReference type="PROSITE" id="PS50011"/>
    </source>
</evidence>
<keyword evidence="5 8" id="KW-0067">ATP-binding</keyword>
<dbReference type="EMBL" id="CAJNOE010000840">
    <property type="protein sequence ID" value="CAF1344068.1"/>
    <property type="molecule type" value="Genomic_DNA"/>
</dbReference>
<evidence type="ECO:0000256" key="9">
    <source>
        <dbReference type="SAM" id="Coils"/>
    </source>
</evidence>
<dbReference type="CDD" id="cd05819">
    <property type="entry name" value="NHL"/>
    <property type="match status" value="1"/>
</dbReference>
<comment type="subcellular location">
    <subcellularLocation>
        <location evidence="1">Membrane</location>
    </subcellularLocation>
</comment>
<dbReference type="InterPro" id="IPR001245">
    <property type="entry name" value="Ser-Thr/Tyr_kinase_cat_dom"/>
</dbReference>
<dbReference type="InterPro" id="IPR017452">
    <property type="entry name" value="GPCR_Rhodpsn_7TM"/>
</dbReference>
<keyword evidence="9" id="KW-0175">Coiled coil</keyword>
<evidence type="ECO:0000256" key="3">
    <source>
        <dbReference type="ARBA" id="ARBA00022692"/>
    </source>
</evidence>
<comment type="caution">
    <text evidence="13">The sequence shown here is derived from an EMBL/GenBank/DDBJ whole genome shotgun (WGS) entry which is preliminary data.</text>
</comment>
<dbReference type="PANTHER" id="PTHR44329">
    <property type="entry name" value="SERINE/THREONINE-PROTEIN KINASE TNNI3K-RELATED"/>
    <property type="match status" value="1"/>
</dbReference>
<evidence type="ECO:0000256" key="10">
    <source>
        <dbReference type="SAM" id="Phobius"/>
    </source>
</evidence>
<gene>
    <name evidence="13" type="ORF">IZO911_LOCUS36394</name>
</gene>
<dbReference type="GO" id="GO:0004674">
    <property type="term" value="F:protein serine/threonine kinase activity"/>
    <property type="evidence" value="ECO:0007669"/>
    <property type="project" value="UniProtKB-KW"/>
</dbReference>
<reference evidence="13" key="1">
    <citation type="submission" date="2021-02" db="EMBL/GenBank/DDBJ databases">
        <authorList>
            <person name="Nowell W R."/>
        </authorList>
    </citation>
    <scope>NUCLEOTIDE SEQUENCE</scope>
</reference>
<dbReference type="InterPro" id="IPR011042">
    <property type="entry name" value="6-blade_b-propeller_TolB-like"/>
</dbReference>
<evidence type="ECO:0000259" key="12">
    <source>
        <dbReference type="PROSITE" id="PS50262"/>
    </source>
</evidence>
<dbReference type="InterPro" id="IPR059179">
    <property type="entry name" value="MLKL-like_MCAfunc"/>
</dbReference>
<sequence length="972" mass="111952">MSIKQCVKQVKANENQCKRLADRIDAITSALKSLNNNNLERLELRTALLNFLTYIEQCLEFIKKFNDESTWYIKVFNNQNFKNKFEELNLQLSQTATDLNLSINLKEIFDSKMDESDQRIDLYTIQSKLDEIASMMVQRSEEQFGRYKDIEQHICRRFNSFKHHLEQNINVAAHDSFKVRDEHAFVQIPYYDLMLEKMVGQGGFANVYLGKWLPQDHQVAIKIIRTQHLGDRVKEDFVSEVSTMYRIRYDHILNIFGACMEPENYALIVEYMSLGSLYDVLRQKQVHLTWSDRWSIALQMTKGINHLHTHSKPIIHRDIKSLNVLMGRGDKDFLVKIADFGLAKIRYEISRQSSHNSSVGTLPWKAPELLKMAKHTEASDVYALGIVLWELATECEPYEDSDESTISAFVLRGDRLNIPATIPNLFAELITRSWAHEPSKRLSCQQLLVSMKIGYTALNIVENMKDTAGGVAEIDSVAKQCLSPTNSSKIQSNETSNIRTLLPDIPRNAKWMKDGITIVGKNKSDAILKQLDSPHGLYVDENQVIYIVDHGNDRIVEWKSTSKSIQVVAGGNGQGSRNDQLNKPTDVVVDKKTNSLIICDRSNRRLVQWPCRHGAKRGEIILENICCWGLTTDNENFLYISDWKKHEVKRYRMGETEGTVVAGGNGQGDRLDQLSFPTYLSVDRDQSVYVSDFYNNRVMKWMKDATEGIIVAGHRNKGNDLTQLNGPQGVFVDLIGTVYVADRRNHQVMRWFKGTTQGDIIVGGNKAGQNANQLNMPQGLSFDRYVHRFCSIVYHTKGFFKKKRWIAICIGSQWIAAFVTSLPIVFRQERVCVNELWMKIYTVVMFLFIPCFINLVLNIRIFVYVRTSSRRIQPQSVNTGTSNVNNQQEKVSRRDIKLLQQMVLMFLIFLGGWTPFYVIMIVTSFISLDPNFVRVAIVWAQLFILIDVVNLFKRNHEIREYLLNNIRVLIRW</sequence>
<evidence type="ECO:0000313" key="14">
    <source>
        <dbReference type="Proteomes" id="UP000663860"/>
    </source>
</evidence>
<keyword evidence="3 10" id="KW-0812">Transmembrane</keyword>
<dbReference type="SUPFAM" id="SSF81321">
    <property type="entry name" value="Family A G protein-coupled receptor-like"/>
    <property type="match status" value="1"/>
</dbReference>
<dbReference type="GO" id="GO:0007166">
    <property type="term" value="P:cell surface receptor signaling pathway"/>
    <property type="evidence" value="ECO:0007669"/>
    <property type="project" value="InterPro"/>
</dbReference>
<dbReference type="SMART" id="SM00220">
    <property type="entry name" value="S_TKc"/>
    <property type="match status" value="1"/>
</dbReference>
<dbReference type="PROSITE" id="PS50011">
    <property type="entry name" value="PROTEIN_KINASE_DOM"/>
    <property type="match status" value="1"/>
</dbReference>
<dbReference type="InterPro" id="IPR017441">
    <property type="entry name" value="Protein_kinase_ATP_BS"/>
</dbReference>
<dbReference type="GO" id="GO:0016020">
    <property type="term" value="C:membrane"/>
    <property type="evidence" value="ECO:0007669"/>
    <property type="project" value="UniProtKB-SubCell"/>
</dbReference>
<dbReference type="Gene3D" id="2.120.10.30">
    <property type="entry name" value="TolB, C-terminal domain"/>
    <property type="match status" value="2"/>
</dbReference>